<name>A0A537LMU7_9BACT</name>
<keyword evidence="4 15" id="KW-0021">Allosteric enzyme</keyword>
<feature type="binding site" evidence="15">
    <location>
        <position position="152"/>
    </location>
    <ligand>
        <name>5-phospho-alpha-D-ribose 1-diphosphate</name>
        <dbReference type="ChEBI" id="CHEBI:58017"/>
    </ligand>
</feature>
<dbReference type="InterPro" id="IPR029057">
    <property type="entry name" value="PRTase-like"/>
</dbReference>
<dbReference type="GO" id="GO:0004845">
    <property type="term" value="F:uracil phosphoribosyltransferase activity"/>
    <property type="evidence" value="ECO:0007669"/>
    <property type="project" value="UniProtKB-UniRule"/>
</dbReference>
<dbReference type="EMBL" id="VBAI01000161">
    <property type="protein sequence ID" value="TMJ09326.1"/>
    <property type="molecule type" value="Genomic_DNA"/>
</dbReference>
<keyword evidence="9 15" id="KW-0342">GTP-binding</keyword>
<dbReference type="GO" id="GO:0000287">
    <property type="term" value="F:magnesium ion binding"/>
    <property type="evidence" value="ECO:0007669"/>
    <property type="project" value="UniProtKB-UniRule"/>
</dbReference>
<evidence type="ECO:0000256" key="16">
    <source>
        <dbReference type="SAM" id="MobiDB-lite"/>
    </source>
</evidence>
<evidence type="ECO:0000256" key="7">
    <source>
        <dbReference type="ARBA" id="ARBA00022741"/>
    </source>
</evidence>
<dbReference type="InterPro" id="IPR005765">
    <property type="entry name" value="UPRT"/>
</dbReference>
<evidence type="ECO:0000313" key="19">
    <source>
        <dbReference type="EMBL" id="TMJ10210.1"/>
    </source>
</evidence>
<comment type="similarity">
    <text evidence="2 15">Belongs to the UPRTase family.</text>
</comment>
<evidence type="ECO:0000256" key="3">
    <source>
        <dbReference type="ARBA" id="ARBA00011894"/>
    </source>
</evidence>
<dbReference type="GO" id="GO:0044206">
    <property type="term" value="P:UMP salvage"/>
    <property type="evidence" value="ECO:0007669"/>
    <property type="project" value="UniProtKB-UniRule"/>
</dbReference>
<evidence type="ECO:0000256" key="2">
    <source>
        <dbReference type="ARBA" id="ARBA00009516"/>
    </source>
</evidence>
<keyword evidence="5 15" id="KW-0328">Glycosyltransferase</keyword>
<feature type="binding site" evidence="15">
    <location>
        <position position="273"/>
    </location>
    <ligand>
        <name>5-phospho-alpha-D-ribose 1-diphosphate</name>
        <dbReference type="ChEBI" id="CHEBI:58017"/>
    </ligand>
</feature>
<evidence type="ECO:0000256" key="10">
    <source>
        <dbReference type="ARBA" id="ARBA00031082"/>
    </source>
</evidence>
<dbReference type="InterPro" id="IPR034332">
    <property type="entry name" value="Upp_B"/>
</dbReference>
<comment type="catalytic activity">
    <reaction evidence="11 15">
        <text>UMP + diphosphate = 5-phospho-alpha-D-ribose 1-diphosphate + uracil</text>
        <dbReference type="Rhea" id="RHEA:13017"/>
        <dbReference type="ChEBI" id="CHEBI:17568"/>
        <dbReference type="ChEBI" id="CHEBI:33019"/>
        <dbReference type="ChEBI" id="CHEBI:57865"/>
        <dbReference type="ChEBI" id="CHEBI:58017"/>
        <dbReference type="EC" id="2.4.2.9"/>
    </reaction>
</comment>
<keyword evidence="6 15" id="KW-0808">Transferase</keyword>
<evidence type="ECO:0000259" key="17">
    <source>
        <dbReference type="Pfam" id="PF14681"/>
    </source>
</evidence>
<evidence type="ECO:0000313" key="20">
    <source>
        <dbReference type="Proteomes" id="UP000315217"/>
    </source>
</evidence>
<evidence type="ECO:0000256" key="5">
    <source>
        <dbReference type="ARBA" id="ARBA00022676"/>
    </source>
</evidence>
<dbReference type="PANTHER" id="PTHR32315:SF4">
    <property type="entry name" value="URACIL PHOSPHORIBOSYLTRANSFERASE, CHLOROPLASTIC"/>
    <property type="match status" value="1"/>
</dbReference>
<dbReference type="Proteomes" id="UP000315217">
    <property type="component" value="Unassembled WGS sequence"/>
</dbReference>
<dbReference type="GO" id="GO:0006223">
    <property type="term" value="P:uracil salvage"/>
    <property type="evidence" value="ECO:0007669"/>
    <property type="project" value="InterPro"/>
</dbReference>
<dbReference type="SUPFAM" id="SSF53271">
    <property type="entry name" value="PRTase-like"/>
    <property type="match status" value="1"/>
</dbReference>
<comment type="function">
    <text evidence="12 15">Catalyzes the conversion of uracil and 5-phospho-alpha-D-ribose 1-diphosphate (PRPP) to UMP and diphosphate.</text>
</comment>
<evidence type="ECO:0000256" key="4">
    <source>
        <dbReference type="ARBA" id="ARBA00022533"/>
    </source>
</evidence>
<dbReference type="Pfam" id="PF14681">
    <property type="entry name" value="UPRTase"/>
    <property type="match status" value="1"/>
</dbReference>
<accession>A0A537LMU7</accession>
<dbReference type="NCBIfam" id="NF001097">
    <property type="entry name" value="PRK00129.1"/>
    <property type="match status" value="1"/>
</dbReference>
<evidence type="ECO:0000256" key="15">
    <source>
        <dbReference type="HAMAP-Rule" id="MF_01218"/>
    </source>
</evidence>
<dbReference type="UniPathway" id="UPA00574">
    <property type="reaction ID" value="UER00636"/>
</dbReference>
<protein>
    <recommendedName>
        <fullName evidence="13 15">Uracil phosphoribosyltransferase</fullName>
        <ecNumber evidence="3 15">2.4.2.9</ecNumber>
    </recommendedName>
    <alternativeName>
        <fullName evidence="10 15">UMP pyrophosphorylase</fullName>
    </alternativeName>
    <alternativeName>
        <fullName evidence="14 15">UPRTase</fullName>
    </alternativeName>
</protein>
<comment type="activity regulation">
    <text evidence="15">Allosterically activated by GTP.</text>
</comment>
<keyword evidence="7 15" id="KW-0547">Nucleotide-binding</keyword>
<evidence type="ECO:0000256" key="14">
    <source>
        <dbReference type="ARBA" id="ARBA00079807"/>
    </source>
</evidence>
<gene>
    <name evidence="15" type="primary">upp</name>
    <name evidence="18" type="ORF">E6G98_09950</name>
    <name evidence="19" type="ORF">E6G99_01260</name>
</gene>
<reference evidence="20 21" key="1">
    <citation type="journal article" date="2019" name="Nat. Microbiol.">
        <title>Mediterranean grassland soil C-N compound turnover is dependent on rainfall and depth, and is mediated by genomically divergent microorganisms.</title>
        <authorList>
            <person name="Diamond S."/>
            <person name="Andeer P.F."/>
            <person name="Li Z."/>
            <person name="Crits-Christoph A."/>
            <person name="Burstein D."/>
            <person name="Anantharaman K."/>
            <person name="Lane K.R."/>
            <person name="Thomas B.C."/>
            <person name="Pan C."/>
            <person name="Northen T.R."/>
            <person name="Banfield J.F."/>
        </authorList>
    </citation>
    <scope>NUCLEOTIDE SEQUENCE [LARGE SCALE GENOMIC DNA]</scope>
    <source>
        <strain evidence="18">NP_1</strain>
        <strain evidence="19">NP_2</strain>
    </source>
</reference>
<feature type="binding site" evidence="15">
    <location>
        <begin position="272"/>
        <end position="274"/>
    </location>
    <ligand>
        <name>uracil</name>
        <dbReference type="ChEBI" id="CHEBI:17568"/>
    </ligand>
</feature>
<dbReference type="Gene3D" id="3.40.50.2020">
    <property type="match status" value="1"/>
</dbReference>
<dbReference type="GO" id="GO:0005525">
    <property type="term" value="F:GTP binding"/>
    <property type="evidence" value="ECO:0007669"/>
    <property type="project" value="UniProtKB-KW"/>
</dbReference>
<evidence type="ECO:0000313" key="18">
    <source>
        <dbReference type="EMBL" id="TMJ09326.1"/>
    </source>
</evidence>
<evidence type="ECO:0000256" key="12">
    <source>
        <dbReference type="ARBA" id="ARBA00056901"/>
    </source>
</evidence>
<dbReference type="CDD" id="cd06223">
    <property type="entry name" value="PRTases_typeI"/>
    <property type="match status" value="1"/>
</dbReference>
<evidence type="ECO:0000313" key="21">
    <source>
        <dbReference type="Proteomes" id="UP000318661"/>
    </source>
</evidence>
<dbReference type="Proteomes" id="UP000318661">
    <property type="component" value="Unassembled WGS sequence"/>
</dbReference>
<evidence type="ECO:0000256" key="9">
    <source>
        <dbReference type="ARBA" id="ARBA00023134"/>
    </source>
</evidence>
<feature type="binding site" evidence="15">
    <location>
        <begin position="204"/>
        <end position="212"/>
    </location>
    <ligand>
        <name>5-phospho-alpha-D-ribose 1-diphosphate</name>
        <dbReference type="ChEBI" id="CHEBI:58017"/>
    </ligand>
</feature>
<sequence>MEAGTNAGLRSSPRSKGKFRQRGSAGSWEREKPGENPDVCVPALRPEPAKPAWEFPRSRIPGKVRDREGAPVTTGKVYVFDHPLILHKLTILRDKRTGHKEFRELVEELAMLMAFEVTRAHPTREVEVETPLATMKGRSIAGQEIAVIPILRAGLAMEVGVSRLIPTARIGHVGIYRDPESLEPVTYYAKFPVDIAEREAMIVDPMLATGGSIVACIDALKQRGCRTIKVMAIISAPEGIKKVHDAHRDVEIYTAAVDSHLNDHGYIVPGLGDAGDRLFGTK</sequence>
<dbReference type="PANTHER" id="PTHR32315">
    <property type="entry name" value="ADENINE PHOSPHORIBOSYLTRANSFERASE"/>
    <property type="match status" value="1"/>
</dbReference>
<evidence type="ECO:0000256" key="13">
    <source>
        <dbReference type="ARBA" id="ARBA00072146"/>
    </source>
</evidence>
<dbReference type="EMBL" id="VBAJ01000019">
    <property type="protein sequence ID" value="TMJ10210.1"/>
    <property type="molecule type" value="Genomic_DNA"/>
</dbReference>
<evidence type="ECO:0000256" key="6">
    <source>
        <dbReference type="ARBA" id="ARBA00022679"/>
    </source>
</evidence>
<feature type="binding site" evidence="15">
    <location>
        <position position="267"/>
    </location>
    <ligand>
        <name>uracil</name>
        <dbReference type="ChEBI" id="CHEBI:17568"/>
    </ligand>
</feature>
<feature type="region of interest" description="Disordered" evidence="16">
    <location>
        <begin position="1"/>
        <end position="45"/>
    </location>
</feature>
<dbReference type="GO" id="GO:0005737">
    <property type="term" value="C:cytoplasm"/>
    <property type="evidence" value="ECO:0007669"/>
    <property type="project" value="UniProtKB-ARBA"/>
</dbReference>
<evidence type="ECO:0000256" key="1">
    <source>
        <dbReference type="ARBA" id="ARBA00005180"/>
    </source>
</evidence>
<dbReference type="InterPro" id="IPR050054">
    <property type="entry name" value="UPRTase/APRTase"/>
</dbReference>
<dbReference type="NCBIfam" id="TIGR01091">
    <property type="entry name" value="upp"/>
    <property type="match status" value="1"/>
</dbReference>
<dbReference type="InterPro" id="IPR000836">
    <property type="entry name" value="PRTase_dom"/>
</dbReference>
<feature type="binding site" evidence="15">
    <location>
        <position position="177"/>
    </location>
    <ligand>
        <name>5-phospho-alpha-D-ribose 1-diphosphate</name>
        <dbReference type="ChEBI" id="CHEBI:58017"/>
    </ligand>
</feature>
<dbReference type="EC" id="2.4.2.9" evidence="3 15"/>
<keyword evidence="8 15" id="KW-0460">Magnesium</keyword>
<feature type="domain" description="Phosphoribosyltransferase" evidence="17">
    <location>
        <begin position="79"/>
        <end position="281"/>
    </location>
</feature>
<evidence type="ECO:0000256" key="8">
    <source>
        <dbReference type="ARBA" id="ARBA00022842"/>
    </source>
</evidence>
<dbReference type="AlphaFoldDB" id="A0A537LMU7"/>
<dbReference type="HAMAP" id="MF_01218_B">
    <property type="entry name" value="Upp_B"/>
    <property type="match status" value="1"/>
</dbReference>
<proteinExistence type="inferred from homology"/>
<evidence type="ECO:0000256" key="11">
    <source>
        <dbReference type="ARBA" id="ARBA00052919"/>
    </source>
</evidence>
<comment type="caution">
    <text evidence="18">The sequence shown here is derived from an EMBL/GenBank/DDBJ whole genome shotgun (WGS) entry which is preliminary data.</text>
</comment>
<dbReference type="FunFam" id="3.40.50.2020:FF:000003">
    <property type="entry name" value="Uracil phosphoribosyltransferase"/>
    <property type="match status" value="1"/>
</dbReference>
<organism evidence="18 20">
    <name type="scientific">Candidatus Segetimicrobium genomatis</name>
    <dbReference type="NCBI Taxonomy" id="2569760"/>
    <lineage>
        <taxon>Bacteria</taxon>
        <taxon>Bacillati</taxon>
        <taxon>Candidatus Sysuimicrobiota</taxon>
        <taxon>Candidatus Sysuimicrobiia</taxon>
        <taxon>Candidatus Sysuimicrobiales</taxon>
        <taxon>Candidatus Segetimicrobiaceae</taxon>
        <taxon>Candidatus Segetimicrobium</taxon>
    </lineage>
</organism>
<comment type="pathway">
    <text evidence="1 15">Pyrimidine metabolism; UMP biosynthesis via salvage pathway; UMP from uracil: step 1/1.</text>
</comment>
<comment type="cofactor">
    <cofactor evidence="15">
        <name>Mg(2+)</name>
        <dbReference type="ChEBI" id="CHEBI:18420"/>
    </cofactor>
    <text evidence="15">Binds 1 Mg(2+) ion per subunit. The magnesium is bound as Mg-PRPP.</text>
</comment>